<gene>
    <name evidence="1" type="ORF">GCM10022380_31490</name>
</gene>
<keyword evidence="2" id="KW-1185">Reference proteome</keyword>
<dbReference type="EMBL" id="BAABCM010000003">
    <property type="protein sequence ID" value="GAA3811382.1"/>
    <property type="molecule type" value="Genomic_DNA"/>
</dbReference>
<protein>
    <submittedName>
        <fullName evidence="1">Uncharacterized protein</fullName>
    </submittedName>
</protein>
<reference evidence="2" key="1">
    <citation type="journal article" date="2019" name="Int. J. Syst. Evol. Microbiol.">
        <title>The Global Catalogue of Microorganisms (GCM) 10K type strain sequencing project: providing services to taxonomists for standard genome sequencing and annotation.</title>
        <authorList>
            <consortium name="The Broad Institute Genomics Platform"/>
            <consortium name="The Broad Institute Genome Sequencing Center for Infectious Disease"/>
            <person name="Wu L."/>
            <person name="Ma J."/>
        </authorList>
    </citation>
    <scope>NUCLEOTIDE SEQUENCE [LARGE SCALE GENOMIC DNA]</scope>
    <source>
        <strain evidence="2">JCM 17017</strain>
    </source>
</reference>
<proteinExistence type="predicted"/>
<dbReference type="RefSeq" id="WP_237338232.1">
    <property type="nucleotide sequence ID" value="NZ_BAABCM010000003.1"/>
</dbReference>
<organism evidence="1 2">
    <name type="scientific">Amycolatopsis tucumanensis</name>
    <dbReference type="NCBI Taxonomy" id="401106"/>
    <lineage>
        <taxon>Bacteria</taxon>
        <taxon>Bacillati</taxon>
        <taxon>Actinomycetota</taxon>
        <taxon>Actinomycetes</taxon>
        <taxon>Pseudonocardiales</taxon>
        <taxon>Pseudonocardiaceae</taxon>
        <taxon>Amycolatopsis</taxon>
    </lineage>
</organism>
<evidence type="ECO:0000313" key="1">
    <source>
        <dbReference type="EMBL" id="GAA3811382.1"/>
    </source>
</evidence>
<comment type="caution">
    <text evidence="1">The sequence shown here is derived from an EMBL/GenBank/DDBJ whole genome shotgun (WGS) entry which is preliminary data.</text>
</comment>
<name>A0ABP7I676_9PSEU</name>
<evidence type="ECO:0000313" key="2">
    <source>
        <dbReference type="Proteomes" id="UP001501624"/>
    </source>
</evidence>
<accession>A0ABP7I676</accession>
<dbReference type="Proteomes" id="UP001501624">
    <property type="component" value="Unassembled WGS sequence"/>
</dbReference>
<sequence>MRNIPVNLGGYRLRIAEAPTMKTRKDKDGREEVVTVDGVTRYVVSLFAKSDGAKGEEIRVTLETDPGEGFEEGQLVELIDARVSPYSFRNDRGETVSGMAFAAMGLKPAA</sequence>